<gene>
    <name evidence="2" type="ORF">UFOPK2366_01108</name>
</gene>
<dbReference type="Pfam" id="PF02585">
    <property type="entry name" value="PIG-L"/>
    <property type="match status" value="1"/>
</dbReference>
<feature type="region of interest" description="Disordered" evidence="1">
    <location>
        <begin position="176"/>
        <end position="201"/>
    </location>
</feature>
<dbReference type="GO" id="GO:0016811">
    <property type="term" value="F:hydrolase activity, acting on carbon-nitrogen (but not peptide) bonds, in linear amides"/>
    <property type="evidence" value="ECO:0007669"/>
    <property type="project" value="TreeGrafter"/>
</dbReference>
<name>A0A6J6PEM8_9ZZZZ</name>
<dbReference type="PANTHER" id="PTHR12993">
    <property type="entry name" value="N-ACETYLGLUCOSAMINYL-PHOSPHATIDYLINOSITOL DE-N-ACETYLASE-RELATED"/>
    <property type="match status" value="1"/>
</dbReference>
<accession>A0A6J6PEM8</accession>
<dbReference type="EMBL" id="CAEZXM010000201">
    <property type="protein sequence ID" value="CAB4697901.1"/>
    <property type="molecule type" value="Genomic_DNA"/>
</dbReference>
<proteinExistence type="predicted"/>
<organism evidence="2">
    <name type="scientific">freshwater metagenome</name>
    <dbReference type="NCBI Taxonomy" id="449393"/>
    <lineage>
        <taxon>unclassified sequences</taxon>
        <taxon>metagenomes</taxon>
        <taxon>ecological metagenomes</taxon>
    </lineage>
</organism>
<evidence type="ECO:0000313" key="2">
    <source>
        <dbReference type="EMBL" id="CAB4697901.1"/>
    </source>
</evidence>
<dbReference type="InterPro" id="IPR003737">
    <property type="entry name" value="GlcNAc_PI_deacetylase-related"/>
</dbReference>
<dbReference type="SUPFAM" id="SSF102588">
    <property type="entry name" value="LmbE-like"/>
    <property type="match status" value="1"/>
</dbReference>
<sequence>MGTLVCFHAHPDDETISTGGSIARAVAEGHRVVLVVATNGDFGEVPDDLAPGETLVHRRQSEAAKSAEALGVHRLEWLGYKDSGMTGWEQNTDPESFLLADLEEASERLATILREESADVMTTYDWHGNYGHPDHIKVHQVGHRAAELAGTPAVFEATMNRDHIVRVMSMASEMGVANGDDNDDDFDPSGPADDGNPFGMSEHELTHAVDVTAFIAQKRASMRCHASQITDTSFFLQLPDEAFAVAFGTEWYIRKGAPAGVRPGWLFE</sequence>
<dbReference type="PANTHER" id="PTHR12993:SF26">
    <property type="entry name" value="1D-MYO-INOSITOL 2-ACETAMIDO-2-DEOXY-ALPHA-D-GLUCOPYRANOSIDE DEACETYLASE"/>
    <property type="match status" value="1"/>
</dbReference>
<dbReference type="AlphaFoldDB" id="A0A6J6PEM8"/>
<protein>
    <submittedName>
        <fullName evidence="2">Unannotated protein</fullName>
    </submittedName>
</protein>
<reference evidence="2" key="1">
    <citation type="submission" date="2020-05" db="EMBL/GenBank/DDBJ databases">
        <authorList>
            <person name="Chiriac C."/>
            <person name="Salcher M."/>
            <person name="Ghai R."/>
            <person name="Kavagutti S V."/>
        </authorList>
    </citation>
    <scope>NUCLEOTIDE SEQUENCE</scope>
</reference>
<dbReference type="Gene3D" id="3.40.50.10320">
    <property type="entry name" value="LmbE-like"/>
    <property type="match status" value="1"/>
</dbReference>
<dbReference type="InterPro" id="IPR024078">
    <property type="entry name" value="LmbE-like_dom_sf"/>
</dbReference>
<evidence type="ECO:0000256" key="1">
    <source>
        <dbReference type="SAM" id="MobiDB-lite"/>
    </source>
</evidence>